<dbReference type="EMBL" id="JAAXKZ010000126">
    <property type="protein sequence ID" value="NMH94697.1"/>
    <property type="molecule type" value="Genomic_DNA"/>
</dbReference>
<feature type="region of interest" description="Disordered" evidence="2">
    <location>
        <begin position="54"/>
        <end position="97"/>
    </location>
</feature>
<dbReference type="Pfam" id="PF23359">
    <property type="entry name" value="Lsr2_DNA-bd"/>
    <property type="match status" value="1"/>
</dbReference>
<dbReference type="InterPro" id="IPR024412">
    <property type="entry name" value="Lsr2_dim_dom"/>
</dbReference>
<name>A0A848DPE7_9PSEU</name>
<dbReference type="InterPro" id="IPR055370">
    <property type="entry name" value="Lsr2_DNA-bd"/>
</dbReference>
<evidence type="ECO:0000259" key="3">
    <source>
        <dbReference type="Pfam" id="PF11774"/>
    </source>
</evidence>
<evidence type="ECO:0000313" key="5">
    <source>
        <dbReference type="EMBL" id="NMH94697.1"/>
    </source>
</evidence>
<feature type="compositionally biased region" description="Basic residues" evidence="2">
    <location>
        <begin position="58"/>
        <end position="71"/>
    </location>
</feature>
<evidence type="ECO:0000256" key="1">
    <source>
        <dbReference type="ARBA" id="ARBA00023125"/>
    </source>
</evidence>
<evidence type="ECO:0000313" key="6">
    <source>
        <dbReference type="Proteomes" id="UP000586918"/>
    </source>
</evidence>
<feature type="domain" description="Lsr2 dimerization" evidence="3">
    <location>
        <begin position="1"/>
        <end position="57"/>
    </location>
</feature>
<dbReference type="Pfam" id="PF11774">
    <property type="entry name" value="Lsr2"/>
    <property type="match status" value="1"/>
</dbReference>
<evidence type="ECO:0000256" key="2">
    <source>
        <dbReference type="SAM" id="MobiDB-lite"/>
    </source>
</evidence>
<dbReference type="GO" id="GO:0003677">
    <property type="term" value="F:DNA binding"/>
    <property type="evidence" value="ECO:0007669"/>
    <property type="project" value="UniProtKB-KW"/>
</dbReference>
<sequence>MAQHVRVVLVDDLDGSEASDTVSFGLDGQQYEMDLSDANAAQLREALAPFVAAARRSSGGRRRSAAPRSRRPVADRDQSAAVREWARQNGHKVSGRGRIPNAVVRAFEERDAAAEPVAEAPKKRKPVLKIADPFNPEQEAS</sequence>
<dbReference type="Gene3D" id="3.30.60.230">
    <property type="entry name" value="Lsr2, dimerization domain"/>
    <property type="match status" value="1"/>
</dbReference>
<proteinExistence type="predicted"/>
<accession>A0A848DPE7</accession>
<comment type="caution">
    <text evidence="5">The sequence shown here is derived from an EMBL/GenBank/DDBJ whole genome shotgun (WGS) entry which is preliminary data.</text>
</comment>
<feature type="domain" description="Lsr2 DNA-binding" evidence="4">
    <location>
        <begin position="74"/>
        <end position="109"/>
    </location>
</feature>
<dbReference type="Proteomes" id="UP000586918">
    <property type="component" value="Unassembled WGS sequence"/>
</dbReference>
<dbReference type="AlphaFoldDB" id="A0A848DPE7"/>
<dbReference type="GO" id="GO:0016746">
    <property type="term" value="F:acyltransferase activity"/>
    <property type="evidence" value="ECO:0007669"/>
    <property type="project" value="InterPro"/>
</dbReference>
<gene>
    <name evidence="5" type="ORF">HF519_24615</name>
</gene>
<dbReference type="RefSeq" id="WP_169415377.1">
    <property type="nucleotide sequence ID" value="NZ_JAAXKZ010000126.1"/>
</dbReference>
<protein>
    <submittedName>
        <fullName evidence="5">Lsr2 family protein</fullName>
    </submittedName>
</protein>
<reference evidence="5 6" key="1">
    <citation type="submission" date="2020-04" db="EMBL/GenBank/DDBJ databases">
        <authorList>
            <person name="Klaysubun C."/>
            <person name="Duangmal K."/>
            <person name="Lipun K."/>
        </authorList>
    </citation>
    <scope>NUCLEOTIDE SEQUENCE [LARGE SCALE GENOMIC DNA]</scope>
    <source>
        <strain evidence="5 6">DSM 45300</strain>
    </source>
</reference>
<dbReference type="InterPro" id="IPR042261">
    <property type="entry name" value="Lsr2-like_dimerization"/>
</dbReference>
<keyword evidence="6" id="KW-1185">Reference proteome</keyword>
<keyword evidence="1" id="KW-0238">DNA-binding</keyword>
<dbReference type="InterPro" id="IPR036625">
    <property type="entry name" value="E3-bd_dom_sf"/>
</dbReference>
<feature type="region of interest" description="Disordered" evidence="2">
    <location>
        <begin position="110"/>
        <end position="141"/>
    </location>
</feature>
<organism evidence="5 6">
    <name type="scientific">Pseudonocardia bannensis</name>
    <dbReference type="NCBI Taxonomy" id="630973"/>
    <lineage>
        <taxon>Bacteria</taxon>
        <taxon>Bacillati</taxon>
        <taxon>Actinomycetota</taxon>
        <taxon>Actinomycetes</taxon>
        <taxon>Pseudonocardiales</taxon>
        <taxon>Pseudonocardiaceae</taxon>
        <taxon>Pseudonocardia</taxon>
    </lineage>
</organism>
<dbReference type="Gene3D" id="4.10.320.10">
    <property type="entry name" value="E3-binding domain"/>
    <property type="match status" value="1"/>
</dbReference>
<evidence type="ECO:0000259" key="4">
    <source>
        <dbReference type="Pfam" id="PF23359"/>
    </source>
</evidence>